<evidence type="ECO:0000313" key="2">
    <source>
        <dbReference type="EMBL" id="SEH99431.1"/>
    </source>
</evidence>
<dbReference type="AlphaFoldDB" id="A0A1C7P9Z6"/>
<sequence length="174" mass="20181">MLEILDTFSITEKIITGLGVTGGISLICWCRKIIASWLKRRINRTRHLLRPHQSFPRHTLQFARLVRQQRQLILRNKRLHAEIAQLNLQFSQKNKQTGDDQLAVLLFAAKQQAFTAAQVAHSIKWNPQFTELIISQCLQAQTIRAAYNYLRPTLYSLTNHGRAFLLEQGLLPRR</sequence>
<organism evidence="2 3">
    <name type="scientific">Akkermansia glycaniphila</name>
    <dbReference type="NCBI Taxonomy" id="1679444"/>
    <lineage>
        <taxon>Bacteria</taxon>
        <taxon>Pseudomonadati</taxon>
        <taxon>Verrucomicrobiota</taxon>
        <taxon>Verrucomicrobiia</taxon>
        <taxon>Verrucomicrobiales</taxon>
        <taxon>Akkermansiaceae</taxon>
        <taxon>Akkermansia</taxon>
    </lineage>
</organism>
<proteinExistence type="predicted"/>
<evidence type="ECO:0000256" key="1">
    <source>
        <dbReference type="SAM" id="Coils"/>
    </source>
</evidence>
<gene>
    <name evidence="2" type="ORF">PYTT_2392</name>
</gene>
<keyword evidence="1" id="KW-0175">Coiled coil</keyword>
<name>A0A1C7P9Z6_9BACT</name>
<feature type="coiled-coil region" evidence="1">
    <location>
        <begin position="69"/>
        <end position="96"/>
    </location>
</feature>
<dbReference type="KEGG" id="agl:PYTT_2392"/>
<dbReference type="STRING" id="1679444.PYTT_2392"/>
<accession>A0A1C7P9Z6</accession>
<dbReference type="Proteomes" id="UP000176204">
    <property type="component" value="Chromosome I"/>
</dbReference>
<keyword evidence="3" id="KW-1185">Reference proteome</keyword>
<protein>
    <submittedName>
        <fullName evidence="2">Uncharacterized protein</fullName>
    </submittedName>
</protein>
<evidence type="ECO:0000313" key="3">
    <source>
        <dbReference type="Proteomes" id="UP000176204"/>
    </source>
</evidence>
<dbReference type="EMBL" id="LT629973">
    <property type="protein sequence ID" value="SEH99431.1"/>
    <property type="molecule type" value="Genomic_DNA"/>
</dbReference>
<dbReference type="RefSeq" id="WP_067777608.1">
    <property type="nucleotide sequence ID" value="NZ_LIGX01000040.1"/>
</dbReference>
<reference evidence="3" key="1">
    <citation type="submission" date="2016-09" db="EMBL/GenBank/DDBJ databases">
        <authorList>
            <person name="Koehorst J."/>
        </authorList>
    </citation>
    <scope>NUCLEOTIDE SEQUENCE [LARGE SCALE GENOMIC DNA]</scope>
</reference>